<dbReference type="GeneID" id="89978092"/>
<keyword evidence="1" id="KW-0659">Purine metabolism</keyword>
<name>A0AAV9NJT2_9EURO</name>
<dbReference type="SUPFAM" id="SSF158694">
    <property type="entry name" value="UraD-Like"/>
    <property type="match status" value="1"/>
</dbReference>
<evidence type="ECO:0000259" key="3">
    <source>
        <dbReference type="Pfam" id="PF09349"/>
    </source>
</evidence>
<feature type="region of interest" description="Disordered" evidence="2">
    <location>
        <begin position="87"/>
        <end position="109"/>
    </location>
</feature>
<dbReference type="InterPro" id="IPR036778">
    <property type="entry name" value="OHCU_decarboxylase_sf"/>
</dbReference>
<accession>A0AAV9NJT2</accession>
<comment type="caution">
    <text evidence="4">The sequence shown here is derived from an EMBL/GenBank/DDBJ whole genome shotgun (WGS) entry which is preliminary data.</text>
</comment>
<dbReference type="InterPro" id="IPR018020">
    <property type="entry name" value="OHCU_decarboxylase"/>
</dbReference>
<sequence>MTTLPAISDVPSLSTEGRAQILDTLFEPCAQLHTLSVSVLHERSFDSYDALIAAVGEQLTGLYESRLESDTRWLDSILVAHPRLGDKKVDSEQSRREQAQLNQGADGAGADVAAAERLASLNRAYEEKFPGLRYV</sequence>
<keyword evidence="5" id="KW-1185">Reference proteome</keyword>
<dbReference type="Proteomes" id="UP001358417">
    <property type="component" value="Unassembled WGS sequence"/>
</dbReference>
<reference evidence="4 5" key="1">
    <citation type="submission" date="2023-08" db="EMBL/GenBank/DDBJ databases">
        <title>Black Yeasts Isolated from many extreme environments.</title>
        <authorList>
            <person name="Coleine C."/>
            <person name="Stajich J.E."/>
            <person name="Selbmann L."/>
        </authorList>
    </citation>
    <scope>NUCLEOTIDE SEQUENCE [LARGE SCALE GENOMIC DNA]</scope>
    <source>
        <strain evidence="4 5">CCFEE 5792</strain>
    </source>
</reference>
<dbReference type="Pfam" id="PF09349">
    <property type="entry name" value="OHCU_decarbox"/>
    <property type="match status" value="1"/>
</dbReference>
<organism evidence="4 5">
    <name type="scientific">Exophiala bonariae</name>
    <dbReference type="NCBI Taxonomy" id="1690606"/>
    <lineage>
        <taxon>Eukaryota</taxon>
        <taxon>Fungi</taxon>
        <taxon>Dikarya</taxon>
        <taxon>Ascomycota</taxon>
        <taxon>Pezizomycotina</taxon>
        <taxon>Eurotiomycetes</taxon>
        <taxon>Chaetothyriomycetidae</taxon>
        <taxon>Chaetothyriales</taxon>
        <taxon>Herpotrichiellaceae</taxon>
        <taxon>Exophiala</taxon>
    </lineage>
</organism>
<evidence type="ECO:0000313" key="5">
    <source>
        <dbReference type="Proteomes" id="UP001358417"/>
    </source>
</evidence>
<dbReference type="GO" id="GO:0006144">
    <property type="term" value="P:purine nucleobase metabolic process"/>
    <property type="evidence" value="ECO:0007669"/>
    <property type="project" value="UniProtKB-KW"/>
</dbReference>
<gene>
    <name evidence="4" type="ORF">LTR84_009934</name>
</gene>
<proteinExistence type="predicted"/>
<evidence type="ECO:0000256" key="2">
    <source>
        <dbReference type="SAM" id="MobiDB-lite"/>
    </source>
</evidence>
<evidence type="ECO:0000313" key="4">
    <source>
        <dbReference type="EMBL" id="KAK5060050.1"/>
    </source>
</evidence>
<dbReference type="EMBL" id="JAVRRD010000004">
    <property type="protein sequence ID" value="KAK5060050.1"/>
    <property type="molecule type" value="Genomic_DNA"/>
</dbReference>
<dbReference type="PANTHER" id="PTHR37987:SF1">
    <property type="entry name" value="OXO-4-HYDROXY-4-CARBOXY-5-UREIDOIMIDAZOLINE DECARBOXYLASE DOMAIN-CONTAINING PROTEIN"/>
    <property type="match status" value="1"/>
</dbReference>
<dbReference type="Gene3D" id="1.10.3330.10">
    <property type="entry name" value="Oxo-4-hydroxy-4-carboxy-5-ureidoimidazoline decarboxylase"/>
    <property type="match status" value="1"/>
</dbReference>
<protein>
    <recommendedName>
        <fullName evidence="3">Oxo-4-hydroxy-4-carboxy-5-ureidoimidazoline decarboxylase domain-containing protein</fullName>
    </recommendedName>
</protein>
<dbReference type="AlphaFoldDB" id="A0AAV9NJT2"/>
<feature type="domain" description="Oxo-4-hydroxy-4-carboxy-5-ureidoimidazoline decarboxylase" evidence="3">
    <location>
        <begin position="12"/>
        <end position="135"/>
    </location>
</feature>
<dbReference type="PANTHER" id="PTHR37987">
    <property type="entry name" value="CHROMOSOME 9, WHOLE GENOME SHOTGUN SEQUENCE"/>
    <property type="match status" value="1"/>
</dbReference>
<dbReference type="RefSeq" id="XP_064709871.1">
    <property type="nucleotide sequence ID" value="XM_064853472.1"/>
</dbReference>
<evidence type="ECO:0000256" key="1">
    <source>
        <dbReference type="ARBA" id="ARBA00022631"/>
    </source>
</evidence>
<feature type="compositionally biased region" description="Basic and acidic residues" evidence="2">
    <location>
        <begin position="87"/>
        <end position="98"/>
    </location>
</feature>